<dbReference type="EMBL" id="JACRTI010000036">
    <property type="protein sequence ID" value="MBC8602769.1"/>
    <property type="molecule type" value="Genomic_DNA"/>
</dbReference>
<feature type="binding site" evidence="7">
    <location>
        <position position="134"/>
    </location>
    <ligand>
        <name>FMN</name>
        <dbReference type="ChEBI" id="CHEBI:58210"/>
    </ligand>
</feature>
<keyword evidence="2 5" id="KW-0288">FMN</keyword>
<proteinExistence type="inferred from homology"/>
<dbReference type="InterPro" id="IPR013785">
    <property type="entry name" value="Aldolase_TIM"/>
</dbReference>
<dbReference type="CDD" id="cd02801">
    <property type="entry name" value="DUS_like_FMN"/>
    <property type="match status" value="1"/>
</dbReference>
<dbReference type="InterPro" id="IPR001269">
    <property type="entry name" value="DUS_fam"/>
</dbReference>
<evidence type="ECO:0000256" key="1">
    <source>
        <dbReference type="ARBA" id="ARBA00022630"/>
    </source>
</evidence>
<dbReference type="AlphaFoldDB" id="A0A3D8HDC1"/>
<gene>
    <name evidence="10" type="ORF">DWU89_14060</name>
    <name evidence="9" type="ORF">H8784_13705</name>
</gene>
<comment type="similarity">
    <text evidence="5">Belongs to the dus family.</text>
</comment>
<evidence type="ECO:0000313" key="9">
    <source>
        <dbReference type="EMBL" id="MBC8602769.1"/>
    </source>
</evidence>
<feature type="binding site" evidence="7">
    <location>
        <position position="65"/>
    </location>
    <ligand>
        <name>FMN</name>
        <dbReference type="ChEBI" id="CHEBI:58210"/>
    </ligand>
</feature>
<dbReference type="InterPro" id="IPR035587">
    <property type="entry name" value="DUS-like_FMN-bd"/>
</dbReference>
<dbReference type="GO" id="GO:0050660">
    <property type="term" value="F:flavin adenine dinucleotide binding"/>
    <property type="evidence" value="ECO:0007669"/>
    <property type="project" value="InterPro"/>
</dbReference>
<name>A0A3D8HDC1_9BACT</name>
<evidence type="ECO:0000259" key="8">
    <source>
        <dbReference type="Pfam" id="PF01207"/>
    </source>
</evidence>
<evidence type="ECO:0000313" key="12">
    <source>
        <dbReference type="Proteomes" id="UP000629596"/>
    </source>
</evidence>
<dbReference type="EC" id="1.3.1.-" evidence="5"/>
<dbReference type="GO" id="GO:0017150">
    <property type="term" value="F:tRNA dihydrouridine synthase activity"/>
    <property type="evidence" value="ECO:0007669"/>
    <property type="project" value="InterPro"/>
</dbReference>
<evidence type="ECO:0000256" key="4">
    <source>
        <dbReference type="ARBA" id="ARBA00023002"/>
    </source>
</evidence>
<dbReference type="GO" id="GO:0003723">
    <property type="term" value="F:RNA binding"/>
    <property type="evidence" value="ECO:0007669"/>
    <property type="project" value="TreeGrafter"/>
</dbReference>
<feature type="binding site" evidence="7">
    <location>
        <position position="163"/>
    </location>
    <ligand>
        <name>FMN</name>
        <dbReference type="ChEBI" id="CHEBI:58210"/>
    </ligand>
</feature>
<keyword evidence="7" id="KW-0547">Nucleotide-binding</keyword>
<evidence type="ECO:0000256" key="5">
    <source>
        <dbReference type="PIRNR" id="PIRNR006621"/>
    </source>
</evidence>
<dbReference type="SUPFAM" id="SSF51395">
    <property type="entry name" value="FMN-linked oxidoreductases"/>
    <property type="match status" value="1"/>
</dbReference>
<evidence type="ECO:0000256" key="2">
    <source>
        <dbReference type="ARBA" id="ARBA00022643"/>
    </source>
</evidence>
<comment type="caution">
    <text evidence="10">The sequence shown here is derived from an EMBL/GenBank/DDBJ whole genome shotgun (WGS) entry which is preliminary data.</text>
</comment>
<dbReference type="PANTHER" id="PTHR45846:SF1">
    <property type="entry name" value="TRNA-DIHYDROURIDINE(47) SYNTHASE [NAD(P)(+)]-LIKE"/>
    <property type="match status" value="1"/>
</dbReference>
<keyword evidence="1 5" id="KW-0285">Flavoprotein</keyword>
<dbReference type="RefSeq" id="WP_115500262.1">
    <property type="nucleotide sequence ID" value="NZ_JACRTI010000036.1"/>
</dbReference>
<dbReference type="EMBL" id="QREV01000036">
    <property type="protein sequence ID" value="RDU48517.1"/>
    <property type="molecule type" value="Genomic_DNA"/>
</dbReference>
<feature type="active site" description="Proton donor" evidence="6">
    <location>
        <position position="95"/>
    </location>
</feature>
<accession>A0A3D8HDC1</accession>
<feature type="binding site" evidence="7">
    <location>
        <begin position="219"/>
        <end position="220"/>
    </location>
    <ligand>
        <name>FMN</name>
        <dbReference type="ChEBI" id="CHEBI:58210"/>
    </ligand>
</feature>
<evidence type="ECO:0000313" key="10">
    <source>
        <dbReference type="EMBL" id="RDU48517.1"/>
    </source>
</evidence>
<reference evidence="9 12" key="2">
    <citation type="submission" date="2020-08" db="EMBL/GenBank/DDBJ databases">
        <title>Genome public.</title>
        <authorList>
            <person name="Liu C."/>
            <person name="Sun Q."/>
        </authorList>
    </citation>
    <scope>NUCLEOTIDE SEQUENCE [LARGE SCALE GENOMIC DNA]</scope>
    <source>
        <strain evidence="9 12">426_9</strain>
    </source>
</reference>
<comment type="function">
    <text evidence="5">Catalyzes the synthesis of 5,6-dihydrouridine (D), a modified base found in the D-loop of most tRNAs, via the reduction of the C5-C6 double bond in target uridines.</text>
</comment>
<sequence length="311" mass="35277">MPYTIHFAPLQGYTDSAYREAHAQVFGGVEAYYTPFVRLEREGFRNKELRDIAPEGNLSAPVVPQLIASSPEEFRRIATLFRECGYRRADINMGCPFPMQARLHRGAGILPYPDEAKKMLETICEFPDIRFSVKLRLGWDSADEAQALLPFLNELPLTHLTLHPRIGTQQYKGATDEDAFSRFYAQCTHPLFYNGDIHTLADIHSITARFPRLKGVMLGRGLLAFPWLAAEYSSGVSLSVQEKKDKLHAFHALLLESYSSRLEGGEHQVLDKIKTVWDYLLPDAEKKLRKKVLKSTRLAAYMEAVKAMIEG</sequence>
<evidence type="ECO:0000256" key="7">
    <source>
        <dbReference type="PIRSR" id="PIRSR006621-2"/>
    </source>
</evidence>
<comment type="cofactor">
    <cofactor evidence="5 7">
        <name>FMN</name>
        <dbReference type="ChEBI" id="CHEBI:58210"/>
    </cofactor>
</comment>
<keyword evidence="3 5" id="KW-0819">tRNA processing</keyword>
<protein>
    <recommendedName>
        <fullName evidence="5">tRNA-dihydrouridine synthase</fullName>
        <ecNumber evidence="5">1.3.1.-</ecNumber>
    </recommendedName>
</protein>
<keyword evidence="4 5" id="KW-0560">Oxidoreductase</keyword>
<evidence type="ECO:0000256" key="6">
    <source>
        <dbReference type="PIRSR" id="PIRSR006621-1"/>
    </source>
</evidence>
<dbReference type="Proteomes" id="UP000256321">
    <property type="component" value="Unassembled WGS sequence"/>
</dbReference>
<feature type="domain" description="DUS-like FMN-binding" evidence="8">
    <location>
        <begin position="7"/>
        <end position="265"/>
    </location>
</feature>
<dbReference type="PANTHER" id="PTHR45846">
    <property type="entry name" value="TRNA-DIHYDROURIDINE(47) SYNTHASE [NAD(P)(+)]-LIKE"/>
    <property type="match status" value="1"/>
</dbReference>
<reference evidence="10 11" key="1">
    <citation type="submission" date="2018-07" db="EMBL/GenBank/DDBJ databases">
        <title>Parabacteroides acidifaciens nov. sp., isolated from human feces.</title>
        <authorList>
            <person name="Wang Y.J."/>
        </authorList>
    </citation>
    <scope>NUCLEOTIDE SEQUENCE [LARGE SCALE GENOMIC DNA]</scope>
    <source>
        <strain evidence="10 11">426-9</strain>
    </source>
</reference>
<evidence type="ECO:0000313" key="11">
    <source>
        <dbReference type="Proteomes" id="UP000256321"/>
    </source>
</evidence>
<organism evidence="10 11">
    <name type="scientific">Parabacteroides acidifaciens</name>
    <dbReference type="NCBI Taxonomy" id="2290935"/>
    <lineage>
        <taxon>Bacteria</taxon>
        <taxon>Pseudomonadati</taxon>
        <taxon>Bacteroidota</taxon>
        <taxon>Bacteroidia</taxon>
        <taxon>Bacteroidales</taxon>
        <taxon>Tannerellaceae</taxon>
        <taxon>Parabacteroides</taxon>
    </lineage>
</organism>
<dbReference type="PIRSF" id="PIRSF006621">
    <property type="entry name" value="Dus"/>
    <property type="match status" value="1"/>
</dbReference>
<dbReference type="Gene3D" id="3.20.20.70">
    <property type="entry name" value="Aldolase class I"/>
    <property type="match status" value="1"/>
</dbReference>
<keyword evidence="12" id="KW-1185">Reference proteome</keyword>
<dbReference type="Proteomes" id="UP000629596">
    <property type="component" value="Unassembled WGS sequence"/>
</dbReference>
<evidence type="ECO:0000256" key="3">
    <source>
        <dbReference type="ARBA" id="ARBA00022694"/>
    </source>
</evidence>
<dbReference type="Pfam" id="PF01207">
    <property type="entry name" value="Dus"/>
    <property type="match status" value="1"/>
</dbReference>